<keyword evidence="1" id="KW-0812">Transmembrane</keyword>
<dbReference type="AlphaFoldDB" id="A0A127M3S8"/>
<dbReference type="Proteomes" id="UP000074119">
    <property type="component" value="Chromosome"/>
</dbReference>
<gene>
    <name evidence="2" type="ORF">AZF00_05955</name>
</gene>
<proteinExistence type="predicted"/>
<dbReference type="RefSeq" id="WP_008246934.1">
    <property type="nucleotide sequence ID" value="NZ_CP014544.1"/>
</dbReference>
<dbReference type="InterPro" id="IPR021244">
    <property type="entry name" value="DUF2802"/>
</dbReference>
<organism evidence="2 3">
    <name type="scientific">Zhongshania aliphaticivorans</name>
    <dbReference type="NCBI Taxonomy" id="1470434"/>
    <lineage>
        <taxon>Bacteria</taxon>
        <taxon>Pseudomonadati</taxon>
        <taxon>Pseudomonadota</taxon>
        <taxon>Gammaproteobacteria</taxon>
        <taxon>Cellvibrionales</taxon>
        <taxon>Spongiibacteraceae</taxon>
        <taxon>Zhongshania</taxon>
    </lineage>
</organism>
<reference evidence="2 3" key="1">
    <citation type="submission" date="2015-12" db="EMBL/GenBank/DDBJ databases">
        <authorList>
            <person name="Shamseldin A."/>
            <person name="Moawad H."/>
            <person name="Abd El-Rahim W.M."/>
            <person name="Sadowsky M.J."/>
        </authorList>
    </citation>
    <scope>NUCLEOTIDE SEQUENCE [LARGE SCALE GENOMIC DNA]</scope>
    <source>
        <strain evidence="2 3">SM2</strain>
    </source>
</reference>
<dbReference type="Pfam" id="PF10975">
    <property type="entry name" value="DUF2802"/>
    <property type="match status" value="1"/>
</dbReference>
<dbReference type="STRING" id="1470434.AZF00_05955"/>
<protein>
    <recommendedName>
        <fullName evidence="4">DUF2802 domain-containing protein</fullName>
    </recommendedName>
</protein>
<evidence type="ECO:0008006" key="4">
    <source>
        <dbReference type="Google" id="ProtNLM"/>
    </source>
</evidence>
<evidence type="ECO:0000256" key="1">
    <source>
        <dbReference type="SAM" id="Phobius"/>
    </source>
</evidence>
<accession>A0A127M3S8</accession>
<keyword evidence="1" id="KW-0472">Membrane</keyword>
<evidence type="ECO:0000313" key="2">
    <source>
        <dbReference type="EMBL" id="AMO67872.1"/>
    </source>
</evidence>
<feature type="transmembrane region" description="Helical" evidence="1">
    <location>
        <begin position="21"/>
        <end position="40"/>
    </location>
</feature>
<name>A0A127M3S8_9GAMM</name>
<evidence type="ECO:0000313" key="3">
    <source>
        <dbReference type="Proteomes" id="UP000074119"/>
    </source>
</evidence>
<dbReference type="EMBL" id="CP014544">
    <property type="protein sequence ID" value="AMO67872.1"/>
    <property type="molecule type" value="Genomic_DNA"/>
</dbReference>
<dbReference type="KEGG" id="zal:AZF00_05955"/>
<sequence length="146" mass="15962">MDTNHQFSALIGNWFGSLGEASLLGLLLSVVGVGLLLFALKSRRTSTEDGPQAPTADDKIAQLEKKIEFQNSAMSLLGERVTALEEYLEMIGSRQQRQDADKKDVRFYQQAIGLADTGLSAQELAQRCGISASEADLITMLYQKAH</sequence>
<keyword evidence="1" id="KW-1133">Transmembrane helix</keyword>